<dbReference type="Proteomes" id="UP000541444">
    <property type="component" value="Unassembled WGS sequence"/>
</dbReference>
<accession>A0A7J7MBI6</accession>
<dbReference type="SUPFAM" id="SSF53098">
    <property type="entry name" value="Ribonuclease H-like"/>
    <property type="match status" value="1"/>
</dbReference>
<reference evidence="2 3" key="1">
    <citation type="journal article" date="2020" name="IScience">
        <title>Genome Sequencing of the Endangered Kingdonia uniflora (Circaeasteraceae, Ranunculales) Reveals Potential Mechanisms of Evolutionary Specialization.</title>
        <authorList>
            <person name="Sun Y."/>
            <person name="Deng T."/>
            <person name="Zhang A."/>
            <person name="Moore M.J."/>
            <person name="Landis J.B."/>
            <person name="Lin N."/>
            <person name="Zhang H."/>
            <person name="Zhang X."/>
            <person name="Huang J."/>
            <person name="Zhang X."/>
            <person name="Sun H."/>
            <person name="Wang H."/>
        </authorList>
    </citation>
    <scope>NUCLEOTIDE SEQUENCE [LARGE SCALE GENOMIC DNA]</scope>
    <source>
        <strain evidence="2">TB1705</strain>
        <tissue evidence="2">Leaf</tissue>
    </source>
</reference>
<dbReference type="GO" id="GO:0004523">
    <property type="term" value="F:RNA-DNA hybrid ribonuclease activity"/>
    <property type="evidence" value="ECO:0007669"/>
    <property type="project" value="InterPro"/>
</dbReference>
<dbReference type="Gene3D" id="2.60.40.420">
    <property type="entry name" value="Cupredoxins - blue copper proteins"/>
    <property type="match status" value="1"/>
</dbReference>
<organism evidence="2 3">
    <name type="scientific">Kingdonia uniflora</name>
    <dbReference type="NCBI Taxonomy" id="39325"/>
    <lineage>
        <taxon>Eukaryota</taxon>
        <taxon>Viridiplantae</taxon>
        <taxon>Streptophyta</taxon>
        <taxon>Embryophyta</taxon>
        <taxon>Tracheophyta</taxon>
        <taxon>Spermatophyta</taxon>
        <taxon>Magnoliopsida</taxon>
        <taxon>Ranunculales</taxon>
        <taxon>Circaeasteraceae</taxon>
        <taxon>Kingdonia</taxon>
    </lineage>
</organism>
<dbReference type="InterPro" id="IPR002156">
    <property type="entry name" value="RNaseH_domain"/>
</dbReference>
<name>A0A7J7MBI6_9MAGN</name>
<dbReference type="AlphaFoldDB" id="A0A7J7MBI6"/>
<keyword evidence="3" id="KW-1185">Reference proteome</keyword>
<dbReference type="GO" id="GO:0003676">
    <property type="term" value="F:nucleic acid binding"/>
    <property type="evidence" value="ECO:0007669"/>
    <property type="project" value="InterPro"/>
</dbReference>
<comment type="caution">
    <text evidence="2">The sequence shown here is derived from an EMBL/GenBank/DDBJ whole genome shotgun (WGS) entry which is preliminary data.</text>
</comment>
<dbReference type="InterPro" id="IPR012337">
    <property type="entry name" value="RNaseH-like_sf"/>
</dbReference>
<proteinExistence type="predicted"/>
<sequence length="561" mass="62699">MKQAQTMLHVDPLNNELSITERQCVKDYSLSTRKEEPYLKQKSRIDNAQEIGEKVIEYFKGIFGAEHEFEYDREVLKRVHLPIILDDTNHDFFGEDVTGVEITPSLTSIRDDKAPRPDRYSANFFKCTWSITGIDFTRVVSKFFRLITCNNVVCKCISKILTTIIKLRTGKIIGDNQFPLISGRSIQDNVMIFHDLVRNYHRDNGPASAMHTYWTASFVLPQRVITEINSLCKRFLWAGVDLSPIVSNVSWTKDASQDIVLSIGWPCKRIKLSSQDIELQDIAKNRDIIHDWSINASFVMHVPTKVKWGAAIGDIVTLNTDGSYKNGKGGSGAMLRNNSGTVLGTVSGTMDSNFVPMLELNTIEMGLRCTVEKGHKKVLVGCDSNTVVGGIKNMNTAPWETINKIRQWITQLGFFDIVHIFRETNGASDSLAGLHPDIEYVEIIQSSFSEDLNKNCYEDEIGNAIVYTVGDATGWTLMANYNTWISGTFATCGTLGGNIVDEVSANDYASWTVENSISSNSIVVTSNILNTHGLHYFICDVGTYPSISLKIELTKLDLPPS</sequence>
<dbReference type="Pfam" id="PF13456">
    <property type="entry name" value="RVT_3"/>
    <property type="match status" value="1"/>
</dbReference>
<dbReference type="InterPro" id="IPR053151">
    <property type="entry name" value="RNase_H-like"/>
</dbReference>
<dbReference type="EMBL" id="JACGCM010001655">
    <property type="protein sequence ID" value="KAF6152140.1"/>
    <property type="molecule type" value="Genomic_DNA"/>
</dbReference>
<dbReference type="SUPFAM" id="SSF49503">
    <property type="entry name" value="Cupredoxins"/>
    <property type="match status" value="1"/>
</dbReference>
<dbReference type="PANTHER" id="PTHR47723:SF19">
    <property type="entry name" value="POLYNUCLEOTIDYL TRANSFERASE, RIBONUCLEASE H-LIKE SUPERFAMILY PROTEIN"/>
    <property type="match status" value="1"/>
</dbReference>
<feature type="domain" description="RNase H type-1" evidence="1">
    <location>
        <begin position="319"/>
        <end position="432"/>
    </location>
</feature>
<dbReference type="OrthoDB" id="1934719at2759"/>
<dbReference type="InterPro" id="IPR036397">
    <property type="entry name" value="RNaseH_sf"/>
</dbReference>
<evidence type="ECO:0000313" key="3">
    <source>
        <dbReference type="Proteomes" id="UP000541444"/>
    </source>
</evidence>
<dbReference type="CDD" id="cd06222">
    <property type="entry name" value="RNase_H_like"/>
    <property type="match status" value="1"/>
</dbReference>
<dbReference type="PANTHER" id="PTHR47723">
    <property type="entry name" value="OS05G0353850 PROTEIN"/>
    <property type="match status" value="1"/>
</dbReference>
<gene>
    <name evidence="2" type="ORF">GIB67_031462</name>
</gene>
<protein>
    <recommendedName>
        <fullName evidence="1">RNase H type-1 domain-containing protein</fullName>
    </recommendedName>
</protein>
<dbReference type="InterPro" id="IPR044730">
    <property type="entry name" value="RNase_H-like_dom_plant"/>
</dbReference>
<dbReference type="Gene3D" id="3.30.420.10">
    <property type="entry name" value="Ribonuclease H-like superfamily/Ribonuclease H"/>
    <property type="match status" value="1"/>
</dbReference>
<evidence type="ECO:0000313" key="2">
    <source>
        <dbReference type="EMBL" id="KAF6152140.1"/>
    </source>
</evidence>
<evidence type="ECO:0000259" key="1">
    <source>
        <dbReference type="Pfam" id="PF13456"/>
    </source>
</evidence>
<dbReference type="InterPro" id="IPR008972">
    <property type="entry name" value="Cupredoxin"/>
</dbReference>